<name>A0A3B0YUY7_9ZZZZ</name>
<accession>A0A3B0YUY7</accession>
<gene>
    <name evidence="3" type="ORF">MNBD_GAMMA12-1686</name>
</gene>
<feature type="coiled-coil region" evidence="1">
    <location>
        <begin position="442"/>
        <end position="502"/>
    </location>
</feature>
<reference evidence="3" key="1">
    <citation type="submission" date="2018-06" db="EMBL/GenBank/DDBJ databases">
        <authorList>
            <person name="Zhirakovskaya E."/>
        </authorList>
    </citation>
    <scope>NUCLEOTIDE SEQUENCE</scope>
</reference>
<organism evidence="3">
    <name type="scientific">hydrothermal vent metagenome</name>
    <dbReference type="NCBI Taxonomy" id="652676"/>
    <lineage>
        <taxon>unclassified sequences</taxon>
        <taxon>metagenomes</taxon>
        <taxon>ecological metagenomes</taxon>
    </lineage>
</organism>
<evidence type="ECO:0000313" key="3">
    <source>
        <dbReference type="EMBL" id="VAW72276.1"/>
    </source>
</evidence>
<dbReference type="AlphaFoldDB" id="A0A3B0YUY7"/>
<evidence type="ECO:0000256" key="1">
    <source>
        <dbReference type="SAM" id="Coils"/>
    </source>
</evidence>
<dbReference type="EMBL" id="UOFL01000036">
    <property type="protein sequence ID" value="VAW72276.1"/>
    <property type="molecule type" value="Genomic_DNA"/>
</dbReference>
<dbReference type="Pfam" id="PF20005">
    <property type="entry name" value="fvmX7"/>
    <property type="match status" value="1"/>
</dbReference>
<keyword evidence="1" id="KW-0175">Coiled coil</keyword>
<feature type="domain" description="FtsH ternary system" evidence="2">
    <location>
        <begin position="1"/>
        <end position="390"/>
    </location>
</feature>
<evidence type="ECO:0000259" key="2">
    <source>
        <dbReference type="Pfam" id="PF20005"/>
    </source>
</evidence>
<sequence length="1101" mass="126180">MPIYYFKDQQECEASIKTGLIPLPVLQSSAYYQKDQDGSILISSKKSLNKKQKAELNARGMLSDKKPTIVPLQAIQHWAEMIQPQSLPIAQSDLSLLLFKVDTQQQLHKISYEMLRLGCDRQSFCQLKNTQGKTIFFLRVVAAPYFSVLKALDSVDGYQVFSPMGNRQERIWLTLGYQHNVFDTIDVAVNTLALIDSDGVWQYYPQAEWMRLYDMLELSVATTHNQPLAIVSPEKLQVSLRLVPNGRNEPTTLWLIRDNALQVVERLVSRMPEEALAGLSFAVTFVVDGEKKTPIIILKRRAHWHKEIFLEIDERECVSCAVWDNSDNLYIPDSAILEPPLRREKVKALLAPDVELISILVASMLEKTVDIYKIEQSAFQPLEQWIDYTIAQQQSEIHTWINACQFDFKKFESIGTEWSEYSALLKKTKTETKKVKPESTRVKNYSKELERLETNKENHLTNKKQKKEVKSLSTEVESPAEIGKAEEKLQALEQEFVSLDVSASDPARMQLWVDLANSYAKLKKIKQASQCWVRLIWNNSQDENILKWRAVERKAQGFGESSEVIESLLTIESPTLAQVRLLAVELITDIENNSHQAAIKQWLDQYDNLLDVRTQWLARLALSNSTHDVLQLVDSRDRILASLSNGLSLERDVPGFMRFCGSYEGSSLVVSQLQSELSRLLIYYGKTKRKSSMLEAPKKITDAYVYYIFAWGFARLNQQQESAELTLKARKGLKGKDSIHQSLSQQYEARIQQAREAVPKESLLDKQTLQVMNSLERFDRYKVDRLRQMTIILEPQERLDPIQSFQVSYSDSRGEEFSTLHQLGDKKKFLQAVDQILARAYDCQTTHQEKARLLDGVLDFFPRIGEAEAIPRLVRVVSELDSLEPLYRCIVLEDTLLLAGFYSRQDIIAQLIGEIDRLLKQTDGDDLSYIANALAQFVDSLRRVGLTEQGLHILEKAWERFDDQQPESIMTRIQLASGFADMQKDNYLDQVVMEAKKLLQQDNLLLELRLQICQALSQASSHMHHQNAIALLHDLSHQLPLITDTFNTNSHFCLSVISFMESLILGFANDKLVLGDLGGKWLGEDELLVRKKIYHDMQSMQ</sequence>
<protein>
    <recommendedName>
        <fullName evidence="2">FtsH ternary system domain-containing protein</fullName>
    </recommendedName>
</protein>
<dbReference type="InterPro" id="IPR045486">
    <property type="entry name" value="fvmX7"/>
</dbReference>
<proteinExistence type="predicted"/>